<evidence type="ECO:0008006" key="4">
    <source>
        <dbReference type="Google" id="ProtNLM"/>
    </source>
</evidence>
<dbReference type="RefSeq" id="WP_013330630.1">
    <property type="nucleotide sequence ID" value="NC_014507.1"/>
</dbReference>
<feature type="transmembrane region" description="Helical" evidence="1">
    <location>
        <begin position="33"/>
        <end position="53"/>
    </location>
</feature>
<accession>E1RGS8</accession>
<name>E1RGS8_METP4</name>
<dbReference type="eggNOG" id="arCOG06865">
    <property type="taxonomic scope" value="Archaea"/>
</dbReference>
<organism evidence="2 3">
    <name type="scientific">Methanolacinia petrolearia (strain DSM 11571 / OCM 486 / SEBR 4847)</name>
    <name type="common">Methanoplanus petrolearius</name>
    <dbReference type="NCBI Taxonomy" id="679926"/>
    <lineage>
        <taxon>Archaea</taxon>
        <taxon>Methanobacteriati</taxon>
        <taxon>Methanobacteriota</taxon>
        <taxon>Stenosarchaea group</taxon>
        <taxon>Methanomicrobia</taxon>
        <taxon>Methanomicrobiales</taxon>
        <taxon>Methanomicrobiaceae</taxon>
        <taxon>Methanolacinia</taxon>
    </lineage>
</organism>
<keyword evidence="1" id="KW-1133">Transmembrane helix</keyword>
<reference evidence="2 3" key="1">
    <citation type="journal article" date="2010" name="Stand. Genomic Sci.">
        <title>Complete genome sequence of Methanoplanus petrolearius type strain (SEBR 4847).</title>
        <authorList>
            <person name="Brambilla E."/>
            <person name="Djao O.D."/>
            <person name="Daligault H."/>
            <person name="Lapidus A."/>
            <person name="Lucas S."/>
            <person name="Hammon N."/>
            <person name="Nolan M."/>
            <person name="Tice H."/>
            <person name="Cheng J.F."/>
            <person name="Han C."/>
            <person name="Tapia R."/>
            <person name="Goodwin L."/>
            <person name="Pitluck S."/>
            <person name="Liolios K."/>
            <person name="Ivanova N."/>
            <person name="Mavromatis K."/>
            <person name="Mikhailova N."/>
            <person name="Pati A."/>
            <person name="Chen A."/>
            <person name="Palaniappan K."/>
            <person name="Land M."/>
            <person name="Hauser L."/>
            <person name="Chang Y.J."/>
            <person name="Jeffries C.D."/>
            <person name="Rohde M."/>
            <person name="Spring S."/>
            <person name="Sikorski J."/>
            <person name="Goker M."/>
            <person name="Woyke T."/>
            <person name="Bristow J."/>
            <person name="Eisen J.A."/>
            <person name="Markowitz V."/>
            <person name="Hugenholtz P."/>
            <person name="Kyrpides N.C."/>
            <person name="Klenk H.P."/>
        </authorList>
    </citation>
    <scope>NUCLEOTIDE SEQUENCE [LARGE SCALE GENOMIC DNA]</scope>
    <source>
        <strain evidence="3">DSM 11571 / OCM 486 / SEBR 4847</strain>
    </source>
</reference>
<keyword evidence="1" id="KW-0812">Transmembrane</keyword>
<dbReference type="OrthoDB" id="378515at2157"/>
<sequence>MIKDYTPAAWGATILGIVLMAVSKSSVFDSSQINGLCIGVGAALAVLGVGHLAGKYVTKAVVTPEIEKISLREENDERNIRIRERAGWNASRIMVYLLCFLALASALMNLELYITILFVSMIIIESSLVAGSLIYYEKRM</sequence>
<keyword evidence="1" id="KW-0472">Membrane</keyword>
<protein>
    <recommendedName>
        <fullName evidence="4">DUF2178 domain-containing protein</fullName>
    </recommendedName>
</protein>
<dbReference type="AlphaFoldDB" id="E1RGS8"/>
<evidence type="ECO:0000313" key="3">
    <source>
        <dbReference type="Proteomes" id="UP000006565"/>
    </source>
</evidence>
<dbReference type="GeneID" id="9745209"/>
<dbReference type="Proteomes" id="UP000006565">
    <property type="component" value="Chromosome"/>
</dbReference>
<feature type="transmembrane region" description="Helical" evidence="1">
    <location>
        <begin position="93"/>
        <end position="110"/>
    </location>
</feature>
<evidence type="ECO:0000256" key="1">
    <source>
        <dbReference type="SAM" id="Phobius"/>
    </source>
</evidence>
<evidence type="ECO:0000313" key="2">
    <source>
        <dbReference type="EMBL" id="ADN37457.1"/>
    </source>
</evidence>
<proteinExistence type="predicted"/>
<dbReference type="EMBL" id="CP002117">
    <property type="protein sequence ID" value="ADN37457.1"/>
    <property type="molecule type" value="Genomic_DNA"/>
</dbReference>
<gene>
    <name evidence="2" type="ordered locus">Mpet_2714</name>
</gene>
<dbReference type="KEGG" id="mpi:Mpet_2714"/>
<dbReference type="STRING" id="679926.Mpet_2714"/>
<dbReference type="HOGENOM" id="CLU_151179_0_0_2"/>
<keyword evidence="3" id="KW-1185">Reference proteome</keyword>
<feature type="transmembrane region" description="Helical" evidence="1">
    <location>
        <begin position="116"/>
        <end position="136"/>
    </location>
</feature>